<keyword evidence="2" id="KW-1185">Reference proteome</keyword>
<dbReference type="EMBL" id="CM009293">
    <property type="protein sequence ID" value="KAI9396240.1"/>
    <property type="molecule type" value="Genomic_DNA"/>
</dbReference>
<evidence type="ECO:0000313" key="2">
    <source>
        <dbReference type="Proteomes" id="UP000006729"/>
    </source>
</evidence>
<evidence type="ECO:0000313" key="1">
    <source>
        <dbReference type="EMBL" id="KAI9396240.1"/>
    </source>
</evidence>
<dbReference type="Proteomes" id="UP000006729">
    <property type="component" value="Chromosome 4"/>
</dbReference>
<organism evidence="1 2">
    <name type="scientific">Populus trichocarpa</name>
    <name type="common">Western balsam poplar</name>
    <name type="synonym">Populus balsamifera subsp. trichocarpa</name>
    <dbReference type="NCBI Taxonomy" id="3694"/>
    <lineage>
        <taxon>Eukaryota</taxon>
        <taxon>Viridiplantae</taxon>
        <taxon>Streptophyta</taxon>
        <taxon>Embryophyta</taxon>
        <taxon>Tracheophyta</taxon>
        <taxon>Spermatophyta</taxon>
        <taxon>Magnoliopsida</taxon>
        <taxon>eudicotyledons</taxon>
        <taxon>Gunneridae</taxon>
        <taxon>Pentapetalae</taxon>
        <taxon>rosids</taxon>
        <taxon>fabids</taxon>
        <taxon>Malpighiales</taxon>
        <taxon>Salicaceae</taxon>
        <taxon>Saliceae</taxon>
        <taxon>Populus</taxon>
    </lineage>
</organism>
<name>A0ACC0T4H5_POPTR</name>
<protein>
    <submittedName>
        <fullName evidence="1">Uncharacterized protein</fullName>
    </submittedName>
</protein>
<accession>A0ACC0T4H5</accession>
<reference evidence="1 2" key="1">
    <citation type="journal article" date="2006" name="Science">
        <title>The genome of black cottonwood, Populus trichocarpa (Torr. &amp; Gray).</title>
        <authorList>
            <person name="Tuskan G.A."/>
            <person name="Difazio S."/>
            <person name="Jansson S."/>
            <person name="Bohlmann J."/>
            <person name="Grigoriev I."/>
            <person name="Hellsten U."/>
            <person name="Putnam N."/>
            <person name="Ralph S."/>
            <person name="Rombauts S."/>
            <person name="Salamov A."/>
            <person name="Schein J."/>
            <person name="Sterck L."/>
            <person name="Aerts A."/>
            <person name="Bhalerao R.R."/>
            <person name="Bhalerao R.P."/>
            <person name="Blaudez D."/>
            <person name="Boerjan W."/>
            <person name="Brun A."/>
            <person name="Brunner A."/>
            <person name="Busov V."/>
            <person name="Campbell M."/>
            <person name="Carlson J."/>
            <person name="Chalot M."/>
            <person name="Chapman J."/>
            <person name="Chen G.L."/>
            <person name="Cooper D."/>
            <person name="Coutinho P.M."/>
            <person name="Couturier J."/>
            <person name="Covert S."/>
            <person name="Cronk Q."/>
            <person name="Cunningham R."/>
            <person name="Davis J."/>
            <person name="Degroeve S."/>
            <person name="Dejardin A."/>
            <person name="Depamphilis C."/>
            <person name="Detter J."/>
            <person name="Dirks B."/>
            <person name="Dubchak I."/>
            <person name="Duplessis S."/>
            <person name="Ehlting J."/>
            <person name="Ellis B."/>
            <person name="Gendler K."/>
            <person name="Goodstein D."/>
            <person name="Gribskov M."/>
            <person name="Grimwood J."/>
            <person name="Groover A."/>
            <person name="Gunter L."/>
            <person name="Hamberger B."/>
            <person name="Heinze B."/>
            <person name="Helariutta Y."/>
            <person name="Henrissat B."/>
            <person name="Holligan D."/>
            <person name="Holt R."/>
            <person name="Huang W."/>
            <person name="Islam-Faridi N."/>
            <person name="Jones S."/>
            <person name="Jones-Rhoades M."/>
            <person name="Jorgensen R."/>
            <person name="Joshi C."/>
            <person name="Kangasjarvi J."/>
            <person name="Karlsson J."/>
            <person name="Kelleher C."/>
            <person name="Kirkpatrick R."/>
            <person name="Kirst M."/>
            <person name="Kohler A."/>
            <person name="Kalluri U."/>
            <person name="Larimer F."/>
            <person name="Leebens-Mack J."/>
            <person name="Leple J.C."/>
            <person name="Locascio P."/>
            <person name="Lou Y."/>
            <person name="Lucas S."/>
            <person name="Martin F."/>
            <person name="Montanini B."/>
            <person name="Napoli C."/>
            <person name="Nelson D.R."/>
            <person name="Nelson C."/>
            <person name="Nieminen K."/>
            <person name="Nilsson O."/>
            <person name="Pereda V."/>
            <person name="Peter G."/>
            <person name="Philippe R."/>
            <person name="Pilate G."/>
            <person name="Poliakov A."/>
            <person name="Razumovskaya J."/>
            <person name="Richardson P."/>
            <person name="Rinaldi C."/>
            <person name="Ritland K."/>
            <person name="Rouze P."/>
            <person name="Ryaboy D."/>
            <person name="Schmutz J."/>
            <person name="Schrader J."/>
            <person name="Segerman B."/>
            <person name="Shin H."/>
            <person name="Siddiqui A."/>
            <person name="Sterky F."/>
            <person name="Terry A."/>
            <person name="Tsai C.J."/>
            <person name="Uberbacher E."/>
            <person name="Unneberg P."/>
            <person name="Vahala J."/>
            <person name="Wall K."/>
            <person name="Wessler S."/>
            <person name="Yang G."/>
            <person name="Yin T."/>
            <person name="Douglas C."/>
            <person name="Marra M."/>
            <person name="Sandberg G."/>
            <person name="Van de Peer Y."/>
            <person name="Rokhsar D."/>
        </authorList>
    </citation>
    <scope>NUCLEOTIDE SEQUENCE [LARGE SCALE GENOMIC DNA]</scope>
    <source>
        <strain evidence="2">cv. Nisqually</strain>
    </source>
</reference>
<comment type="caution">
    <text evidence="1">The sequence shown here is derived from an EMBL/GenBank/DDBJ whole genome shotgun (WGS) entry which is preliminary data.</text>
</comment>
<sequence>MANELCSDDSCTCPRISFSHEFSQTDVVPIEQRPPQSSSSNSYFCFRNDTINPESPAADELLLNGKIIPIEIKNIISLSKHVQEQPLSPPPQPFLDATITSNDSRYDQGSKVIEITTSKENSNYQEFSSLNEHFLDGEIIIPVKIKKKKNIPPPFSPLGAFLDADGDIDEDISKGSNQGMIESARNKPPDGHEKKNLKSSSRSKMSSSLSCALAYMEGAHALFHYSFVEAILRCLYQMSSECHCRKGFTRGRWHQRVVELDLHYCQLVGSLSPHIGSLSFLMVLDLANNSLSHNVPQELGRLLKLERLVLRNNTFDGGIPVNISRCANLRVLD</sequence>
<gene>
    <name evidence="1" type="ORF">POPTR_004G098501v4</name>
</gene>
<proteinExistence type="predicted"/>